<proteinExistence type="predicted"/>
<organism evidence="3 4">
    <name type="scientific">Pseudonocardia alni</name>
    <name type="common">Amycolata alni</name>
    <dbReference type="NCBI Taxonomy" id="33907"/>
    <lineage>
        <taxon>Bacteria</taxon>
        <taxon>Bacillati</taxon>
        <taxon>Actinomycetota</taxon>
        <taxon>Actinomycetes</taxon>
        <taxon>Pseudonocardiales</taxon>
        <taxon>Pseudonocardiaceae</taxon>
        <taxon>Pseudonocardia</taxon>
    </lineage>
</organism>
<evidence type="ECO:0000259" key="2">
    <source>
        <dbReference type="Pfam" id="PF00934"/>
    </source>
</evidence>
<dbReference type="AlphaFoldDB" id="A0A852W869"/>
<reference evidence="3 4" key="1">
    <citation type="submission" date="2020-07" db="EMBL/GenBank/DDBJ databases">
        <title>Sequencing the genomes of 1000 actinobacteria strains.</title>
        <authorList>
            <person name="Klenk H.-P."/>
        </authorList>
    </citation>
    <scope>NUCLEOTIDE SEQUENCE [LARGE SCALE GENOMIC DNA]</scope>
    <source>
        <strain evidence="3 4">DSM 44749</strain>
    </source>
</reference>
<dbReference type="InterPro" id="IPR000084">
    <property type="entry name" value="PE-PGRS_N"/>
</dbReference>
<evidence type="ECO:0000313" key="4">
    <source>
        <dbReference type="Proteomes" id="UP000549695"/>
    </source>
</evidence>
<dbReference type="RefSeq" id="WP_179761532.1">
    <property type="nucleotide sequence ID" value="NZ_BAAAJZ010000003.1"/>
</dbReference>
<name>A0A852W869_PSEA5</name>
<dbReference type="EMBL" id="JACCCZ010000001">
    <property type="protein sequence ID" value="NYG02934.1"/>
    <property type="molecule type" value="Genomic_DNA"/>
</dbReference>
<feature type="compositionally biased region" description="Polar residues" evidence="1">
    <location>
        <begin position="1"/>
        <end position="18"/>
    </location>
</feature>
<evidence type="ECO:0000313" key="3">
    <source>
        <dbReference type="EMBL" id="NYG02934.1"/>
    </source>
</evidence>
<gene>
    <name evidence="3" type="ORF">HDA37_003219</name>
</gene>
<dbReference type="Proteomes" id="UP000549695">
    <property type="component" value="Unassembled WGS sequence"/>
</dbReference>
<protein>
    <recommendedName>
        <fullName evidence="2">PE domain-containing protein</fullName>
    </recommendedName>
</protein>
<feature type="domain" description="PE" evidence="2">
    <location>
        <begin position="16"/>
        <end position="101"/>
    </location>
</feature>
<comment type="caution">
    <text evidence="3">The sequence shown here is derived from an EMBL/GenBank/DDBJ whole genome shotgun (WGS) entry which is preliminary data.</text>
</comment>
<feature type="region of interest" description="Disordered" evidence="1">
    <location>
        <begin position="1"/>
        <end position="20"/>
    </location>
</feature>
<sequence>MSSSDPQTLSDLTSQVSPDNVLGVGRSLAQQAEAIRAALQNALGCTVGPCGEDPISGIATPVFDEKFAAIIDRHVAHRIELEHAVTSLRAVAASYRIDEAAIERSFRF</sequence>
<keyword evidence="4" id="KW-1185">Reference proteome</keyword>
<evidence type="ECO:0000256" key="1">
    <source>
        <dbReference type="SAM" id="MobiDB-lite"/>
    </source>
</evidence>
<accession>A0A852W869</accession>
<dbReference type="Pfam" id="PF00934">
    <property type="entry name" value="PE"/>
    <property type="match status" value="1"/>
</dbReference>
<dbReference type="GeneID" id="98052951"/>